<sequence length="681" mass="74808">MVRHLLILLFSLGLAACIQQASQHSPDNASTTSFVALYGGSNVGYVNVTEQGNRVEIAMKISNNGRGPETQETVQLDSQGIPQQWQIVGNTTFGNEIDETFVNDAGVAQWRSAAGEGRAGYADSAIYVAQNASVYAPFIYANAMLKNKTSTMAALPSGELSLKKMGEIALQSLDGTKTGVVYALSGIELAPDYLVFSQTGEMIARISPRFVLAKTGFEQNDQLFREFATSANASRFENIAKRMTHDFDRPVRIVNVRIFEPQTLSLSEPKSVLTRDNKIIAIDSPNTRGKNEVIIDGQGGTLIPGLYEMHGHMSDDHAIFNVLAGVTSVRDMGNEIDVIEPLIEKIASGQIIGPRITKSGFIEGDSEFSSATGEKASSQEQAVQLVNDYAARGGYHQIKIYSSINGDWVPAMAAEAKKHGMRVAGHIPAFSKADEMIAAGYDEITHINQVMLSWVLDRKEDTRTLFRITGMKRFVDLDLNAPAVQKTLDTMVSKNIAVDPTMVIHEFGLTGRNGEVRRDMRDYVDHMPIGVQRDAKVALLNVADEQEDQAYLQAFDKIIETLSLMHKRGIFIVPGTDMGGAFKLHRELELFTQIGMTPAEAVRRGSYDMAKYLGYGDELGSIEVGKLADFFLVPGDPTQDIKAIKTISLVASDGRYYFPTDVYPEFGIRPFTEKPKVYLPQ</sequence>
<reference evidence="3 4" key="1">
    <citation type="submission" date="2020-08" db="EMBL/GenBank/DDBJ databases">
        <title>Genomic Encyclopedia of Type Strains, Phase III (KMG-III): the genomes of soil and plant-associated and newly described type strains.</title>
        <authorList>
            <person name="Whitman W."/>
        </authorList>
    </citation>
    <scope>NUCLEOTIDE SEQUENCE [LARGE SCALE GENOMIC DNA]</scope>
    <source>
        <strain evidence="3 4">CECT 8571</strain>
    </source>
</reference>
<organism evidence="3 4">
    <name type="scientific">Simiduia aestuariiviva</name>
    <dbReference type="NCBI Taxonomy" id="1510459"/>
    <lineage>
        <taxon>Bacteria</taxon>
        <taxon>Pseudomonadati</taxon>
        <taxon>Pseudomonadota</taxon>
        <taxon>Gammaproteobacteria</taxon>
        <taxon>Cellvibrionales</taxon>
        <taxon>Cellvibrionaceae</taxon>
        <taxon>Simiduia</taxon>
    </lineage>
</organism>
<proteinExistence type="predicted"/>
<dbReference type="SUPFAM" id="SSF51556">
    <property type="entry name" value="Metallo-dependent hydrolases"/>
    <property type="match status" value="1"/>
</dbReference>
<dbReference type="PROSITE" id="PS51257">
    <property type="entry name" value="PROKAR_LIPOPROTEIN"/>
    <property type="match status" value="1"/>
</dbReference>
<dbReference type="GO" id="GO:0016810">
    <property type="term" value="F:hydrolase activity, acting on carbon-nitrogen (but not peptide) bonds"/>
    <property type="evidence" value="ECO:0007669"/>
    <property type="project" value="InterPro"/>
</dbReference>
<feature type="domain" description="Amidohydrolase-related" evidence="2">
    <location>
        <begin position="320"/>
        <end position="648"/>
    </location>
</feature>
<evidence type="ECO:0000313" key="3">
    <source>
        <dbReference type="EMBL" id="MBB3166841.1"/>
    </source>
</evidence>
<evidence type="ECO:0000313" key="4">
    <source>
        <dbReference type="Proteomes" id="UP000559987"/>
    </source>
</evidence>
<dbReference type="EMBL" id="JACHXZ010000001">
    <property type="protein sequence ID" value="MBB3166841.1"/>
    <property type="molecule type" value="Genomic_DNA"/>
</dbReference>
<protein>
    <recommendedName>
        <fullName evidence="2">Amidohydrolase-related domain-containing protein</fullName>
    </recommendedName>
</protein>
<feature type="chain" id="PRO_5032653193" description="Amidohydrolase-related domain-containing protein" evidence="1">
    <location>
        <begin position="22"/>
        <end position="681"/>
    </location>
</feature>
<evidence type="ECO:0000256" key="1">
    <source>
        <dbReference type="SAM" id="SignalP"/>
    </source>
</evidence>
<evidence type="ECO:0000259" key="2">
    <source>
        <dbReference type="Pfam" id="PF01979"/>
    </source>
</evidence>
<dbReference type="InterPro" id="IPR032466">
    <property type="entry name" value="Metal_Hydrolase"/>
</dbReference>
<dbReference type="Proteomes" id="UP000559987">
    <property type="component" value="Unassembled WGS sequence"/>
</dbReference>
<keyword evidence="4" id="KW-1185">Reference proteome</keyword>
<dbReference type="PANTHER" id="PTHR43135:SF3">
    <property type="entry name" value="ALPHA-D-RIBOSE 1-METHYLPHOSPHONATE 5-TRIPHOSPHATE DIPHOSPHATASE"/>
    <property type="match status" value="1"/>
</dbReference>
<dbReference type="PANTHER" id="PTHR43135">
    <property type="entry name" value="ALPHA-D-RIBOSE 1-METHYLPHOSPHONATE 5-TRIPHOSPHATE DIPHOSPHATASE"/>
    <property type="match status" value="1"/>
</dbReference>
<dbReference type="AlphaFoldDB" id="A0A839UJA0"/>
<accession>A0A839UJA0</accession>
<dbReference type="Gene3D" id="2.30.40.10">
    <property type="entry name" value="Urease, subunit C, domain 1"/>
    <property type="match status" value="1"/>
</dbReference>
<feature type="signal peptide" evidence="1">
    <location>
        <begin position="1"/>
        <end position="21"/>
    </location>
</feature>
<gene>
    <name evidence="3" type="ORF">FHS30_000017</name>
</gene>
<dbReference type="RefSeq" id="WP_183907194.1">
    <property type="nucleotide sequence ID" value="NZ_JACHXZ010000001.1"/>
</dbReference>
<name>A0A839UJA0_9GAMM</name>
<dbReference type="SUPFAM" id="SSF51338">
    <property type="entry name" value="Composite domain of metallo-dependent hydrolases"/>
    <property type="match status" value="1"/>
</dbReference>
<dbReference type="Pfam" id="PF01979">
    <property type="entry name" value="Amidohydro_1"/>
    <property type="match status" value="1"/>
</dbReference>
<dbReference type="InterPro" id="IPR006680">
    <property type="entry name" value="Amidohydro-rel"/>
</dbReference>
<dbReference type="InterPro" id="IPR011059">
    <property type="entry name" value="Metal-dep_hydrolase_composite"/>
</dbReference>
<comment type="caution">
    <text evidence="3">The sequence shown here is derived from an EMBL/GenBank/DDBJ whole genome shotgun (WGS) entry which is preliminary data.</text>
</comment>
<dbReference type="Gene3D" id="3.20.20.140">
    <property type="entry name" value="Metal-dependent hydrolases"/>
    <property type="match status" value="1"/>
</dbReference>
<dbReference type="InterPro" id="IPR051781">
    <property type="entry name" value="Metallo-dep_Hydrolase"/>
</dbReference>
<keyword evidence="1" id="KW-0732">Signal</keyword>